<dbReference type="InterPro" id="IPR058792">
    <property type="entry name" value="Beta-barrel_RND_2"/>
</dbReference>
<reference evidence="7" key="1">
    <citation type="submission" date="2016-10" db="EMBL/GenBank/DDBJ databases">
        <authorList>
            <person name="Varghese N."/>
            <person name="Submissions S."/>
        </authorList>
    </citation>
    <scope>NUCLEOTIDE SEQUENCE [LARGE SCALE GENOMIC DNA]</scope>
    <source>
        <strain evidence="7">DSM 26348</strain>
    </source>
</reference>
<evidence type="ECO:0000256" key="2">
    <source>
        <dbReference type="SAM" id="MobiDB-lite"/>
    </source>
</evidence>
<sequence length="458" mass="49957">MEASTAPTPKSVKHRLLTTATLAGLVGVGYLGHHTGWSFSSQHAHAAPSESHAEPAASLAEKAGPPAAGTAVPNSNLIEFPSVESVRKSGVTTVPLETRAIAELVPATAVVTYDDRQLSRISTKVSGTVYSVQKRSGNAVKKGDLLAVVESLEIGRLKAEFLNNLAFSETRAETLKLLQDASASLPISRVREAELQAREANIRLANAEQTLINLGVPIRAADFKPLSDEQRAEKIHFLGFPETMTSEFNRETATTNLVAIVSPFDGIVISRNASVGEWTEPQQMLFEVADVRNMWLKLDVRKEDAARIRLGQPIVFRPDGMDEEIKCHVSWISTEVNQETRTLQVRADVENPLIADNQNGFEQRLLRANTFGEARIQVRANPSAQVVLQECVQTDTDEDLLFIKQNDFSFQAIPVELGVSDGEYVEVLGELEPGISVAHKGSHVLKSQMVLNRLSAGE</sequence>
<evidence type="ECO:0000259" key="4">
    <source>
        <dbReference type="Pfam" id="PF25973"/>
    </source>
</evidence>
<dbReference type="EMBL" id="FOQD01000010">
    <property type="protein sequence ID" value="SFI56462.1"/>
    <property type="molecule type" value="Genomic_DNA"/>
</dbReference>
<dbReference type="PANTHER" id="PTHR30097:SF4">
    <property type="entry name" value="SLR6042 PROTEIN"/>
    <property type="match status" value="1"/>
</dbReference>
<evidence type="ECO:0000313" key="6">
    <source>
        <dbReference type="EMBL" id="SFI56462.1"/>
    </source>
</evidence>
<accession>A0A1I3J887</accession>
<gene>
    <name evidence="6" type="ORF">SAMN05421753_11091</name>
</gene>
<dbReference type="Pfam" id="PF25973">
    <property type="entry name" value="BSH_CzcB"/>
    <property type="match status" value="1"/>
</dbReference>
<dbReference type="InterPro" id="IPR058649">
    <property type="entry name" value="CzcB_C"/>
</dbReference>
<proteinExistence type="predicted"/>
<dbReference type="OrthoDB" id="9806939at2"/>
<dbReference type="Gene3D" id="2.40.420.20">
    <property type="match status" value="1"/>
</dbReference>
<evidence type="ECO:0000259" key="5">
    <source>
        <dbReference type="Pfam" id="PF25975"/>
    </source>
</evidence>
<dbReference type="SUPFAM" id="SSF111369">
    <property type="entry name" value="HlyD-like secretion proteins"/>
    <property type="match status" value="1"/>
</dbReference>
<feature type="domain" description="CzcB-like barrel-sandwich hybrid" evidence="4">
    <location>
        <begin position="119"/>
        <end position="290"/>
    </location>
</feature>
<dbReference type="GO" id="GO:0015679">
    <property type="term" value="P:plasma membrane copper ion transport"/>
    <property type="evidence" value="ECO:0007669"/>
    <property type="project" value="TreeGrafter"/>
</dbReference>
<organism evidence="6 7">
    <name type="scientific">Planctomicrobium piriforme</name>
    <dbReference type="NCBI Taxonomy" id="1576369"/>
    <lineage>
        <taxon>Bacteria</taxon>
        <taxon>Pseudomonadati</taxon>
        <taxon>Planctomycetota</taxon>
        <taxon>Planctomycetia</taxon>
        <taxon>Planctomycetales</taxon>
        <taxon>Planctomycetaceae</taxon>
        <taxon>Planctomicrobium</taxon>
    </lineage>
</organism>
<feature type="domain" description="CusB-like beta-barrel" evidence="3">
    <location>
        <begin position="294"/>
        <end position="352"/>
    </location>
</feature>
<dbReference type="GO" id="GO:0030288">
    <property type="term" value="C:outer membrane-bounded periplasmic space"/>
    <property type="evidence" value="ECO:0007669"/>
    <property type="project" value="TreeGrafter"/>
</dbReference>
<dbReference type="Pfam" id="PF25975">
    <property type="entry name" value="CzcB_C"/>
    <property type="match status" value="1"/>
</dbReference>
<feature type="compositionally biased region" description="Low complexity" evidence="2">
    <location>
        <begin position="43"/>
        <end position="61"/>
    </location>
</feature>
<dbReference type="Proteomes" id="UP000199518">
    <property type="component" value="Unassembled WGS sequence"/>
</dbReference>
<protein>
    <submittedName>
        <fullName evidence="6">Multidrug efflux pump subunit AcrA (Membrane-fusion protein)</fullName>
    </submittedName>
</protein>
<dbReference type="PANTHER" id="PTHR30097">
    <property type="entry name" value="CATION EFFLUX SYSTEM PROTEIN CUSB"/>
    <property type="match status" value="1"/>
</dbReference>
<dbReference type="RefSeq" id="WP_092051163.1">
    <property type="nucleotide sequence ID" value="NZ_FOQD01000010.1"/>
</dbReference>
<dbReference type="AlphaFoldDB" id="A0A1I3J887"/>
<feature type="domain" description="CzcB-like C-terminal circularly permuted SH3-like" evidence="5">
    <location>
        <begin position="387"/>
        <end position="446"/>
    </location>
</feature>
<dbReference type="GO" id="GO:0060003">
    <property type="term" value="P:copper ion export"/>
    <property type="evidence" value="ECO:0007669"/>
    <property type="project" value="TreeGrafter"/>
</dbReference>
<evidence type="ECO:0000259" key="3">
    <source>
        <dbReference type="Pfam" id="PF25954"/>
    </source>
</evidence>
<dbReference type="InterPro" id="IPR051909">
    <property type="entry name" value="MFP_Cation_Efflux"/>
</dbReference>
<dbReference type="Gene3D" id="2.40.50.100">
    <property type="match status" value="1"/>
</dbReference>
<evidence type="ECO:0000313" key="7">
    <source>
        <dbReference type="Proteomes" id="UP000199518"/>
    </source>
</evidence>
<dbReference type="InterPro" id="IPR058647">
    <property type="entry name" value="BSH_CzcB-like"/>
</dbReference>
<dbReference type="STRING" id="1576369.SAMN05421753_11091"/>
<dbReference type="GO" id="GO:0046914">
    <property type="term" value="F:transition metal ion binding"/>
    <property type="evidence" value="ECO:0007669"/>
    <property type="project" value="TreeGrafter"/>
</dbReference>
<dbReference type="Pfam" id="PF25954">
    <property type="entry name" value="Beta-barrel_RND_2"/>
    <property type="match status" value="1"/>
</dbReference>
<evidence type="ECO:0000256" key="1">
    <source>
        <dbReference type="ARBA" id="ARBA00022448"/>
    </source>
</evidence>
<keyword evidence="7" id="KW-1185">Reference proteome</keyword>
<name>A0A1I3J887_9PLAN</name>
<dbReference type="Gene3D" id="2.40.30.170">
    <property type="match status" value="1"/>
</dbReference>
<feature type="region of interest" description="Disordered" evidence="2">
    <location>
        <begin position="42"/>
        <end position="70"/>
    </location>
</feature>
<keyword evidence="1" id="KW-0813">Transport</keyword>